<keyword evidence="4" id="KW-1185">Reference proteome</keyword>
<feature type="transmembrane region" description="Helical" evidence="1">
    <location>
        <begin position="66"/>
        <end position="91"/>
    </location>
</feature>
<dbReference type="AlphaFoldDB" id="A0A814LAM7"/>
<keyword evidence="1" id="KW-1133">Transmembrane helix</keyword>
<reference evidence="2" key="1">
    <citation type="submission" date="2021-02" db="EMBL/GenBank/DDBJ databases">
        <authorList>
            <person name="Nowell W R."/>
        </authorList>
    </citation>
    <scope>NUCLEOTIDE SEQUENCE</scope>
</reference>
<evidence type="ECO:0000256" key="1">
    <source>
        <dbReference type="SAM" id="Phobius"/>
    </source>
</evidence>
<comment type="caution">
    <text evidence="2">The sequence shown here is derived from an EMBL/GenBank/DDBJ whole genome shotgun (WGS) entry which is preliminary data.</text>
</comment>
<accession>A0A814LAM7</accession>
<proteinExistence type="predicted"/>
<organism evidence="2 4">
    <name type="scientific">Didymodactylos carnosus</name>
    <dbReference type="NCBI Taxonomy" id="1234261"/>
    <lineage>
        <taxon>Eukaryota</taxon>
        <taxon>Metazoa</taxon>
        <taxon>Spiralia</taxon>
        <taxon>Gnathifera</taxon>
        <taxon>Rotifera</taxon>
        <taxon>Eurotatoria</taxon>
        <taxon>Bdelloidea</taxon>
        <taxon>Philodinida</taxon>
        <taxon>Philodinidae</taxon>
        <taxon>Didymodactylos</taxon>
    </lineage>
</organism>
<name>A0A814LAM7_9BILA</name>
<dbReference type="Proteomes" id="UP000663829">
    <property type="component" value="Unassembled WGS sequence"/>
</dbReference>
<keyword evidence="1" id="KW-0812">Transmembrane</keyword>
<dbReference type="EMBL" id="CAJOBC010004526">
    <property type="protein sequence ID" value="CAF3831553.1"/>
    <property type="molecule type" value="Genomic_DNA"/>
</dbReference>
<sequence length="148" mass="17207">MVLMDLTKSSMKQDHPASHSRFRKAQEIVYEKFGPSVMLYGLGIHLTRIFNTNYINENEMKFNPRLIGLISTVTLILIDMCLNMTLSTYTYSQMPFGYTYVLINLKLDITALYNKKLRFTQTVREISAQKQAEAELCFSQMYNLSEVH</sequence>
<keyword evidence="1" id="KW-0472">Membrane</keyword>
<evidence type="ECO:0000313" key="3">
    <source>
        <dbReference type="EMBL" id="CAF3831553.1"/>
    </source>
</evidence>
<evidence type="ECO:0000313" key="2">
    <source>
        <dbReference type="EMBL" id="CAF1063503.1"/>
    </source>
</evidence>
<evidence type="ECO:0000313" key="4">
    <source>
        <dbReference type="Proteomes" id="UP000663829"/>
    </source>
</evidence>
<dbReference type="Proteomes" id="UP000681722">
    <property type="component" value="Unassembled WGS sequence"/>
</dbReference>
<protein>
    <submittedName>
        <fullName evidence="2">Uncharacterized protein</fullName>
    </submittedName>
</protein>
<dbReference type="EMBL" id="CAJNOQ010004526">
    <property type="protein sequence ID" value="CAF1063503.1"/>
    <property type="molecule type" value="Genomic_DNA"/>
</dbReference>
<gene>
    <name evidence="2" type="ORF">GPM918_LOCUS16905</name>
    <name evidence="3" type="ORF">SRO942_LOCUS16904</name>
</gene>